<feature type="transmembrane region" description="Helical" evidence="10">
    <location>
        <begin position="26"/>
        <end position="45"/>
    </location>
</feature>
<dbReference type="GO" id="GO:0003774">
    <property type="term" value="F:cytoskeletal motor activity"/>
    <property type="evidence" value="ECO:0007669"/>
    <property type="project" value="InterPro"/>
</dbReference>
<dbReference type="InterPro" id="IPR000067">
    <property type="entry name" value="FlgMring_FliF"/>
</dbReference>
<keyword evidence="8 9" id="KW-0975">Bacterial flagellum</keyword>
<dbReference type="eggNOG" id="COG1766">
    <property type="taxonomic scope" value="Bacteria"/>
</dbReference>
<keyword evidence="13" id="KW-0282">Flagellum</keyword>
<dbReference type="GO" id="GO:0009431">
    <property type="term" value="C:bacterial-type flagellum basal body, MS ring"/>
    <property type="evidence" value="ECO:0007669"/>
    <property type="project" value="InterPro"/>
</dbReference>
<proteinExistence type="inferred from homology"/>
<evidence type="ECO:0000256" key="7">
    <source>
        <dbReference type="ARBA" id="ARBA00023136"/>
    </source>
</evidence>
<keyword evidence="14" id="KW-1185">Reference proteome</keyword>
<dbReference type="Pfam" id="PF01514">
    <property type="entry name" value="YscJ_FliF"/>
    <property type="match status" value="1"/>
</dbReference>
<evidence type="ECO:0000313" key="14">
    <source>
        <dbReference type="Proteomes" id="UP000014113"/>
    </source>
</evidence>
<feature type="domain" description="Flagellar M-ring C-terminal" evidence="12">
    <location>
        <begin position="254"/>
        <end position="397"/>
    </location>
</feature>
<dbReference type="OrthoDB" id="9807026at2"/>
<dbReference type="EMBL" id="ASWJ01000006">
    <property type="protein sequence ID" value="EOW83995.1"/>
    <property type="molecule type" value="Genomic_DNA"/>
</dbReference>
<evidence type="ECO:0000256" key="8">
    <source>
        <dbReference type="ARBA" id="ARBA00023143"/>
    </source>
</evidence>
<feature type="transmembrane region" description="Helical" evidence="10">
    <location>
        <begin position="420"/>
        <end position="443"/>
    </location>
</feature>
<dbReference type="STRING" id="1121865.OMW_01799"/>
<dbReference type="InterPro" id="IPR013556">
    <property type="entry name" value="Flag_M-ring_C"/>
</dbReference>
<organism evidence="13 14">
    <name type="scientific">Enterococcus columbae DSM 7374 = ATCC 51263</name>
    <dbReference type="NCBI Taxonomy" id="1121865"/>
    <lineage>
        <taxon>Bacteria</taxon>
        <taxon>Bacillati</taxon>
        <taxon>Bacillota</taxon>
        <taxon>Bacilli</taxon>
        <taxon>Lactobacillales</taxon>
        <taxon>Enterococcaceae</taxon>
        <taxon>Enterococcus</taxon>
    </lineage>
</organism>
<sequence>MAARLQEILERIKTTWSGLSTLIKRVIILGTISVLIVLGVSFYLMNKVNYGVLFADLSEADAGTIVADLKSKGIDYKLQDGGKTVLIDKNKIDEYRISLAVDNKLPDSSTGFELFDQASMMTTDEDRKIMYQRALTGELQRSIGSLNDVQKAKVILVLPDEGVFKDKQDPASASIVLTLKNGSISQEAVQGIVALTTASVKNLSAENVKVVDSKGNVLADASKNSANVAGVSQHSLEMQQQYEQQLQNKILKLLEPIYGSGKVNVSLNAELDFDAIEKKTVTYKNPKIRSENVQASGSDATIQKAQTGEVTDNVSNVTGTTNSGETNSYNRTVNNELDTETTTLVNAPGSVKRLTTSVVIDANLSTNVQREIRTLVASAIGFDTDRGDTISIQGMDFKATQASEDQKITDQLAELASKKLWIYIGAGISLFLIALVITLILLANRRKRRREMLEAELEDDEDEEVILPQEAPEAAKGTRIDITADDFDLEDLEKMIKSKDRRTEKVTQYADSDPQAVAEIIKAWAKQKNS</sequence>
<dbReference type="InterPro" id="IPR043427">
    <property type="entry name" value="YscJ/FliF"/>
</dbReference>
<dbReference type="Gene3D" id="3.30.300.30">
    <property type="match status" value="1"/>
</dbReference>
<evidence type="ECO:0000259" key="11">
    <source>
        <dbReference type="Pfam" id="PF01514"/>
    </source>
</evidence>
<dbReference type="AlphaFoldDB" id="S0KGD2"/>
<comment type="subcellular location">
    <subcellularLocation>
        <location evidence="1 9">Bacterial flagellum basal body</location>
    </subcellularLocation>
    <subcellularLocation>
        <location evidence="2">Cell membrane</location>
        <topology evidence="2">Multi-pass membrane protein</topology>
    </subcellularLocation>
</comment>
<keyword evidence="6 10" id="KW-1133">Transmembrane helix</keyword>
<dbReference type="PANTHER" id="PTHR30046">
    <property type="entry name" value="FLAGELLAR M-RING PROTEIN"/>
    <property type="match status" value="1"/>
</dbReference>
<evidence type="ECO:0000259" key="12">
    <source>
        <dbReference type="Pfam" id="PF08345"/>
    </source>
</evidence>
<dbReference type="RefSeq" id="WP_016183908.1">
    <property type="nucleotide sequence ID" value="NZ_JXKI01000003.1"/>
</dbReference>
<evidence type="ECO:0000313" key="13">
    <source>
        <dbReference type="EMBL" id="EOW83995.1"/>
    </source>
</evidence>
<evidence type="ECO:0000256" key="4">
    <source>
        <dbReference type="ARBA" id="ARBA00022475"/>
    </source>
</evidence>
<name>S0KGD2_9ENTE</name>
<gene>
    <name evidence="13" type="ORF">I568_01442</name>
</gene>
<evidence type="ECO:0000256" key="10">
    <source>
        <dbReference type="SAM" id="Phobius"/>
    </source>
</evidence>
<dbReference type="Proteomes" id="UP000014113">
    <property type="component" value="Unassembled WGS sequence"/>
</dbReference>
<protein>
    <recommendedName>
        <fullName evidence="9">Flagellar M-ring protein</fullName>
    </recommendedName>
</protein>
<evidence type="ECO:0000256" key="1">
    <source>
        <dbReference type="ARBA" id="ARBA00004117"/>
    </source>
</evidence>
<dbReference type="PANTHER" id="PTHR30046:SF0">
    <property type="entry name" value="FLAGELLAR M-RING PROTEIN"/>
    <property type="match status" value="1"/>
</dbReference>
<keyword evidence="7 10" id="KW-0472">Membrane</keyword>
<keyword evidence="4" id="KW-1003">Cell membrane</keyword>
<dbReference type="Pfam" id="PF08345">
    <property type="entry name" value="YscJ_FliF_C"/>
    <property type="match status" value="1"/>
</dbReference>
<keyword evidence="13" id="KW-0969">Cilium</keyword>
<accession>S0KGD2</accession>
<reference evidence="13 14" key="1">
    <citation type="submission" date="2013-03" db="EMBL/GenBank/DDBJ databases">
        <title>The Genome Sequence of Enterococcus columbae ATCC_51263 (PacBio/Illumina hybrid assembly).</title>
        <authorList>
            <consortium name="The Broad Institute Genomics Platform"/>
            <consortium name="The Broad Institute Genome Sequencing Center for Infectious Disease"/>
            <person name="Earl A."/>
            <person name="Russ C."/>
            <person name="Gilmore M."/>
            <person name="Surin D."/>
            <person name="Walker B."/>
            <person name="Young S."/>
            <person name="Zeng Q."/>
            <person name="Gargeya S."/>
            <person name="Fitzgerald M."/>
            <person name="Haas B."/>
            <person name="Abouelleil A."/>
            <person name="Allen A.W."/>
            <person name="Alvarado L."/>
            <person name="Arachchi H.M."/>
            <person name="Berlin A.M."/>
            <person name="Chapman S.B."/>
            <person name="Gainer-Dewar J."/>
            <person name="Goldberg J."/>
            <person name="Griggs A."/>
            <person name="Gujja S."/>
            <person name="Hansen M."/>
            <person name="Howarth C."/>
            <person name="Imamovic A."/>
            <person name="Ireland A."/>
            <person name="Larimer J."/>
            <person name="McCowan C."/>
            <person name="Murphy C."/>
            <person name="Pearson M."/>
            <person name="Poon T.W."/>
            <person name="Priest M."/>
            <person name="Roberts A."/>
            <person name="Saif S."/>
            <person name="Shea T."/>
            <person name="Sisk P."/>
            <person name="Sykes S."/>
            <person name="Wortman J."/>
            <person name="Nusbaum C."/>
            <person name="Birren B."/>
        </authorList>
    </citation>
    <scope>NUCLEOTIDE SEQUENCE [LARGE SCALE GENOMIC DNA]</scope>
    <source>
        <strain evidence="13 14">ATCC 51263</strain>
    </source>
</reference>
<evidence type="ECO:0000256" key="5">
    <source>
        <dbReference type="ARBA" id="ARBA00022692"/>
    </source>
</evidence>
<evidence type="ECO:0000256" key="9">
    <source>
        <dbReference type="PIRNR" id="PIRNR004862"/>
    </source>
</evidence>
<dbReference type="GO" id="GO:0071973">
    <property type="term" value="P:bacterial-type flagellum-dependent cell motility"/>
    <property type="evidence" value="ECO:0007669"/>
    <property type="project" value="InterPro"/>
</dbReference>
<comment type="caution">
    <text evidence="13">The sequence shown here is derived from an EMBL/GenBank/DDBJ whole genome shotgun (WGS) entry which is preliminary data.</text>
</comment>
<evidence type="ECO:0000256" key="6">
    <source>
        <dbReference type="ARBA" id="ARBA00022989"/>
    </source>
</evidence>
<dbReference type="InterPro" id="IPR006182">
    <property type="entry name" value="FliF_N_dom"/>
</dbReference>
<evidence type="ECO:0000256" key="3">
    <source>
        <dbReference type="ARBA" id="ARBA00007971"/>
    </source>
</evidence>
<feature type="domain" description="Flagellar M-ring N-terminal" evidence="11">
    <location>
        <begin position="46"/>
        <end position="219"/>
    </location>
</feature>
<dbReference type="GO" id="GO:0005886">
    <property type="term" value="C:plasma membrane"/>
    <property type="evidence" value="ECO:0007669"/>
    <property type="project" value="UniProtKB-SubCell"/>
</dbReference>
<dbReference type="InterPro" id="IPR045851">
    <property type="entry name" value="AMP-bd_C_sf"/>
</dbReference>
<dbReference type="PRINTS" id="PR01009">
    <property type="entry name" value="FLGMRINGFLIF"/>
</dbReference>
<keyword evidence="5 10" id="KW-0812">Transmembrane</keyword>
<keyword evidence="13" id="KW-0966">Cell projection</keyword>
<dbReference type="PIRSF" id="PIRSF004862">
    <property type="entry name" value="FliF"/>
    <property type="match status" value="1"/>
</dbReference>
<evidence type="ECO:0000256" key="2">
    <source>
        <dbReference type="ARBA" id="ARBA00004651"/>
    </source>
</evidence>
<comment type="function">
    <text evidence="9">The M ring may be actively involved in energy transduction.</text>
</comment>
<comment type="similarity">
    <text evidence="3 9">Belongs to the FliF family.</text>
</comment>
<dbReference type="PATRIC" id="fig|1121865.3.peg.1742"/>
<dbReference type="NCBIfam" id="TIGR00206">
    <property type="entry name" value="fliF"/>
    <property type="match status" value="1"/>
</dbReference>